<feature type="binding site" evidence="9">
    <location>
        <position position="169"/>
    </location>
    <ligand>
        <name>Zn(2+)</name>
        <dbReference type="ChEBI" id="CHEBI:29105"/>
        <note>catalytic</note>
    </ligand>
</feature>
<evidence type="ECO:0000256" key="1">
    <source>
        <dbReference type="ARBA" id="ARBA00001362"/>
    </source>
</evidence>
<reference evidence="10 11" key="1">
    <citation type="submission" date="2018-03" db="EMBL/GenBank/DDBJ databases">
        <title>Genomic Encyclopedia of Archaeal and Bacterial Type Strains, Phase II (KMG-II): from individual species to whole genera.</title>
        <authorList>
            <person name="Goeker M."/>
        </authorList>
    </citation>
    <scope>NUCLEOTIDE SEQUENCE [LARGE SCALE GENOMIC DNA]</scope>
    <source>
        <strain evidence="10 11">DSM 27929</strain>
    </source>
</reference>
<dbReference type="GO" id="GO:0008270">
    <property type="term" value="F:zinc ion binding"/>
    <property type="evidence" value="ECO:0007669"/>
    <property type="project" value="UniProtKB-UniRule"/>
</dbReference>
<dbReference type="CDD" id="cd14840">
    <property type="entry name" value="D-Ala-D-Ala_dipeptidase_Aad"/>
    <property type="match status" value="1"/>
</dbReference>
<dbReference type="InterPro" id="IPR000755">
    <property type="entry name" value="A_A_dipeptidase"/>
</dbReference>
<dbReference type="RefSeq" id="WP_106132954.1">
    <property type="nucleotide sequence ID" value="NZ_PVTR01000003.1"/>
</dbReference>
<evidence type="ECO:0000256" key="6">
    <source>
        <dbReference type="ARBA" id="ARBA00022997"/>
    </source>
</evidence>
<keyword evidence="8" id="KW-0961">Cell wall biogenesis/degradation</keyword>
<sequence length="261" mass="29803">MSRIKLDLFPIAVAALVFFSCESKNREVEVEMHDEAVEISSQQDWVVDDEEFEISEEIGELEQSLIDAGLVDVEEVISGIYVDLKYSTTDNFFGKDVYGDLYRCYMQPEVAQMLKKALEKLQEEHPDLTFLVYDGVRPQSVQQILWDELDKPDSIKPLYVADPQVGGLHNFGVAVDLTLAKAETGEALDMGTPFDFFGYPAYPDREKQMLQEGKITQEHINNREILRKVMKHGGFTGIGSEWWHFNAYSRKEAAEKYGIVK</sequence>
<organism evidence="10 11">
    <name type="scientific">Mongoliibacter ruber</name>
    <dbReference type="NCBI Taxonomy" id="1750599"/>
    <lineage>
        <taxon>Bacteria</taxon>
        <taxon>Pseudomonadati</taxon>
        <taxon>Bacteroidota</taxon>
        <taxon>Cytophagia</taxon>
        <taxon>Cytophagales</taxon>
        <taxon>Cyclobacteriaceae</taxon>
        <taxon>Mongoliibacter</taxon>
    </lineage>
</organism>
<dbReference type="EMBL" id="PVTR01000003">
    <property type="protein sequence ID" value="PRY89185.1"/>
    <property type="molecule type" value="Genomic_DNA"/>
</dbReference>
<feature type="binding site" evidence="9">
    <location>
        <position position="244"/>
    </location>
    <ligand>
        <name>Zn(2+)</name>
        <dbReference type="ChEBI" id="CHEBI:29105"/>
        <note>catalytic</note>
    </ligand>
</feature>
<comment type="function">
    <text evidence="9">Catalyzes hydrolysis of the D-alanyl-D-alanine dipeptide.</text>
</comment>
<dbReference type="Gene3D" id="3.30.1380.10">
    <property type="match status" value="1"/>
</dbReference>
<dbReference type="InterPro" id="IPR009045">
    <property type="entry name" value="Zn_M74/Hedgehog-like"/>
</dbReference>
<proteinExistence type="inferred from homology"/>
<dbReference type="PROSITE" id="PS51257">
    <property type="entry name" value="PROKAR_LIPOPROTEIN"/>
    <property type="match status" value="1"/>
</dbReference>
<comment type="cofactor">
    <cofactor evidence="9">
        <name>Zn(2+)</name>
        <dbReference type="ChEBI" id="CHEBI:29105"/>
    </cofactor>
    <text evidence="9">Binds 1 zinc ion per subunit.</text>
</comment>
<comment type="similarity">
    <text evidence="9">Belongs to the peptidase M15D family.</text>
</comment>
<dbReference type="HAMAP" id="MF_01924">
    <property type="entry name" value="A_A_dipeptidase"/>
    <property type="match status" value="1"/>
</dbReference>
<dbReference type="SUPFAM" id="SSF55166">
    <property type="entry name" value="Hedgehog/DD-peptidase"/>
    <property type="match status" value="1"/>
</dbReference>
<evidence type="ECO:0000313" key="11">
    <source>
        <dbReference type="Proteomes" id="UP000238157"/>
    </source>
</evidence>
<evidence type="ECO:0000256" key="3">
    <source>
        <dbReference type="ARBA" id="ARBA00022723"/>
    </source>
</evidence>
<keyword evidence="5 9" id="KW-0862">Zinc</keyword>
<evidence type="ECO:0000256" key="4">
    <source>
        <dbReference type="ARBA" id="ARBA00022801"/>
    </source>
</evidence>
<evidence type="ECO:0000313" key="10">
    <source>
        <dbReference type="EMBL" id="PRY89185.1"/>
    </source>
</evidence>
<evidence type="ECO:0000256" key="7">
    <source>
        <dbReference type="ARBA" id="ARBA00023049"/>
    </source>
</evidence>
<dbReference type="GO" id="GO:0008237">
    <property type="term" value="F:metallopeptidase activity"/>
    <property type="evidence" value="ECO:0007669"/>
    <property type="project" value="UniProtKB-KW"/>
</dbReference>
<dbReference type="Proteomes" id="UP000238157">
    <property type="component" value="Unassembled WGS sequence"/>
</dbReference>
<keyword evidence="3 9" id="KW-0479">Metal-binding</keyword>
<keyword evidence="2 9" id="KW-0645">Protease</keyword>
<evidence type="ECO:0000256" key="5">
    <source>
        <dbReference type="ARBA" id="ARBA00022833"/>
    </source>
</evidence>
<comment type="caution">
    <text evidence="10">The sequence shown here is derived from an EMBL/GenBank/DDBJ whole genome shotgun (WGS) entry which is preliminary data.</text>
</comment>
<evidence type="ECO:0000256" key="8">
    <source>
        <dbReference type="ARBA" id="ARBA00023316"/>
    </source>
</evidence>
<dbReference type="GO" id="GO:0006508">
    <property type="term" value="P:proteolysis"/>
    <property type="evidence" value="ECO:0007669"/>
    <property type="project" value="UniProtKB-KW"/>
</dbReference>
<evidence type="ECO:0000256" key="9">
    <source>
        <dbReference type="HAMAP-Rule" id="MF_01924"/>
    </source>
</evidence>
<keyword evidence="11" id="KW-1185">Reference proteome</keyword>
<comment type="catalytic activity">
    <reaction evidence="1 9">
        <text>D-alanyl-D-alanine + H2O = 2 D-alanine</text>
        <dbReference type="Rhea" id="RHEA:20661"/>
        <dbReference type="ChEBI" id="CHEBI:15377"/>
        <dbReference type="ChEBI" id="CHEBI:57416"/>
        <dbReference type="ChEBI" id="CHEBI:57822"/>
        <dbReference type="EC" id="3.4.13.22"/>
    </reaction>
</comment>
<dbReference type="PANTHER" id="PTHR43126">
    <property type="entry name" value="D-ALANYL-D-ALANINE DIPEPTIDASE"/>
    <property type="match status" value="1"/>
</dbReference>
<keyword evidence="6 9" id="KW-0224">Dipeptidase</keyword>
<dbReference type="GO" id="GO:0160237">
    <property type="term" value="F:D-Ala-D-Ala dipeptidase activity"/>
    <property type="evidence" value="ECO:0007669"/>
    <property type="project" value="UniProtKB-EC"/>
</dbReference>
<keyword evidence="7 9" id="KW-0482">Metalloprotease</keyword>
<evidence type="ECO:0000256" key="2">
    <source>
        <dbReference type="ARBA" id="ARBA00022670"/>
    </source>
</evidence>
<gene>
    <name evidence="10" type="ORF">CLW00_103307</name>
</gene>
<feature type="site" description="Transition state stabilizer" evidence="9">
    <location>
        <position position="137"/>
    </location>
</feature>
<keyword evidence="4 9" id="KW-0378">Hydrolase</keyword>
<feature type="active site" description="Proton donor/acceptor" evidence="9">
    <location>
        <position position="241"/>
    </location>
</feature>
<accession>A0A2T0WR85</accession>
<dbReference type="Pfam" id="PF01427">
    <property type="entry name" value="Peptidase_M15"/>
    <property type="match status" value="1"/>
</dbReference>
<feature type="binding site" evidence="9">
    <location>
        <position position="176"/>
    </location>
    <ligand>
        <name>Zn(2+)</name>
        <dbReference type="ChEBI" id="CHEBI:29105"/>
        <note>catalytic</note>
    </ligand>
</feature>
<dbReference type="EC" id="3.4.13.22" evidence="9"/>
<dbReference type="AlphaFoldDB" id="A0A2T0WR85"/>
<name>A0A2T0WR85_9BACT</name>
<protein>
    <recommendedName>
        <fullName evidence="9">D-alanyl-D-alanine dipeptidase</fullName>
        <shortName evidence="9">D-Ala-D-Ala dipeptidase</shortName>
        <ecNumber evidence="9">3.4.13.22</ecNumber>
    </recommendedName>
</protein>
<dbReference type="OrthoDB" id="9801430at2"/>
<dbReference type="PANTHER" id="PTHR43126:SF2">
    <property type="entry name" value="D-ALANYL-D-ALANINE DIPEPTIDASE"/>
    <property type="match status" value="1"/>
</dbReference>
<dbReference type="GO" id="GO:0071555">
    <property type="term" value="P:cell wall organization"/>
    <property type="evidence" value="ECO:0007669"/>
    <property type="project" value="UniProtKB-KW"/>
</dbReference>